<dbReference type="InterPro" id="IPR050416">
    <property type="entry name" value="FAD-linked_Oxidoreductase"/>
</dbReference>
<dbReference type="GO" id="GO:0016491">
    <property type="term" value="F:oxidoreductase activity"/>
    <property type="evidence" value="ECO:0007669"/>
    <property type="project" value="UniProtKB-KW"/>
</dbReference>
<keyword evidence="4" id="KW-0560">Oxidoreductase</keyword>
<organism evidence="6 7">
    <name type="scientific">Trematosphaeria pertusa</name>
    <dbReference type="NCBI Taxonomy" id="390896"/>
    <lineage>
        <taxon>Eukaryota</taxon>
        <taxon>Fungi</taxon>
        <taxon>Dikarya</taxon>
        <taxon>Ascomycota</taxon>
        <taxon>Pezizomycotina</taxon>
        <taxon>Dothideomycetes</taxon>
        <taxon>Pleosporomycetidae</taxon>
        <taxon>Pleosporales</taxon>
        <taxon>Massarineae</taxon>
        <taxon>Trematosphaeriaceae</taxon>
        <taxon>Trematosphaeria</taxon>
    </lineage>
</organism>
<dbReference type="OrthoDB" id="415825at2759"/>
<dbReference type="GeneID" id="54586698"/>
<dbReference type="PROSITE" id="PS51387">
    <property type="entry name" value="FAD_PCMH"/>
    <property type="match status" value="1"/>
</dbReference>
<keyword evidence="7" id="KW-1185">Reference proteome</keyword>
<feature type="domain" description="FAD-binding PCMH-type" evidence="5">
    <location>
        <begin position="34"/>
        <end position="211"/>
    </location>
</feature>
<dbReference type="InterPro" id="IPR016169">
    <property type="entry name" value="FAD-bd_PCMH_sub2"/>
</dbReference>
<dbReference type="GO" id="GO:0071949">
    <property type="term" value="F:FAD binding"/>
    <property type="evidence" value="ECO:0007669"/>
    <property type="project" value="InterPro"/>
</dbReference>
<protein>
    <submittedName>
        <fullName evidence="6">FAD-binding domain-containing protein</fullName>
    </submittedName>
</protein>
<dbReference type="EMBL" id="ML987195">
    <property type="protein sequence ID" value="KAF2249526.1"/>
    <property type="molecule type" value="Genomic_DNA"/>
</dbReference>
<dbReference type="Pfam" id="PF01565">
    <property type="entry name" value="FAD_binding_4"/>
    <property type="match status" value="1"/>
</dbReference>
<evidence type="ECO:0000256" key="1">
    <source>
        <dbReference type="ARBA" id="ARBA00005466"/>
    </source>
</evidence>
<dbReference type="InterPro" id="IPR006094">
    <property type="entry name" value="Oxid_FAD_bind_N"/>
</dbReference>
<keyword evidence="2" id="KW-0285">Flavoprotein</keyword>
<keyword evidence="3" id="KW-0274">FAD</keyword>
<evidence type="ECO:0000313" key="7">
    <source>
        <dbReference type="Proteomes" id="UP000800094"/>
    </source>
</evidence>
<dbReference type="Proteomes" id="UP000800094">
    <property type="component" value="Unassembled WGS sequence"/>
</dbReference>
<sequence length="475" mass="50953">MSDIKAALPPTCTVVVPTADTPIHEAIPRWSDALISLPYAIVTPSTTADITAAIAYAAANNLRIIPAAGGHASFVPVTTQTIYLDMRSFQDVELDEVKQQVTIGGGCLAGRVMKSLAEKGWYTAVPNSDAVGMVGALLGGMNHPLIGLHGMGSDCVRGITVVPFSRAGGEVEPVTVGPESEGEERALFDALRGAGHGLGVVTSVTLQVWRIGALRLSDGKVWTRRLMFPALQLSTATRAYISLVPPAPQLAPVLAFLRAPPSALNPGAPLVMLAVSYFGPAEEAERVCARTFEDGVVAAAGSAVTGMVEWGRLNEGNAVLNRHGGFKEYHSAFVREFDEEGIARAFEAWEAFTRKDVPGRGASYVVLGSWSAEKMMERGGRGFFNARDRGTFVQATPWYVEAREEEADDFGRGVLEAIRGRDRSVGRRDWGFGNNLLAGMDMREVYSEEQMKEVSGVKRAWDNAGVGWSPAVEGW</sequence>
<evidence type="ECO:0000256" key="3">
    <source>
        <dbReference type="ARBA" id="ARBA00022827"/>
    </source>
</evidence>
<name>A0A6A6IGI9_9PLEO</name>
<evidence type="ECO:0000259" key="5">
    <source>
        <dbReference type="PROSITE" id="PS51387"/>
    </source>
</evidence>
<evidence type="ECO:0000313" key="6">
    <source>
        <dbReference type="EMBL" id="KAF2249526.1"/>
    </source>
</evidence>
<dbReference type="InterPro" id="IPR006093">
    <property type="entry name" value="Oxy_OxRdtase_FAD_BS"/>
</dbReference>
<dbReference type="Gene3D" id="3.30.465.10">
    <property type="match status" value="1"/>
</dbReference>
<gene>
    <name evidence="6" type="ORF">BU26DRAFT_565171</name>
</gene>
<dbReference type="RefSeq" id="XP_033684530.1">
    <property type="nucleotide sequence ID" value="XM_033833368.1"/>
</dbReference>
<proteinExistence type="inferred from homology"/>
<accession>A0A6A6IGI9</accession>
<dbReference type="PANTHER" id="PTHR42973">
    <property type="entry name" value="BINDING OXIDOREDUCTASE, PUTATIVE (AFU_ORTHOLOGUE AFUA_1G17690)-RELATED"/>
    <property type="match status" value="1"/>
</dbReference>
<evidence type="ECO:0000256" key="2">
    <source>
        <dbReference type="ARBA" id="ARBA00022630"/>
    </source>
</evidence>
<dbReference type="InterPro" id="IPR016166">
    <property type="entry name" value="FAD-bd_PCMH"/>
</dbReference>
<dbReference type="AlphaFoldDB" id="A0A6A6IGI9"/>
<dbReference type="Gene3D" id="3.40.462.20">
    <property type="match status" value="1"/>
</dbReference>
<dbReference type="PROSITE" id="PS00862">
    <property type="entry name" value="OX2_COVAL_FAD"/>
    <property type="match status" value="1"/>
</dbReference>
<comment type="similarity">
    <text evidence="1">Belongs to the oxygen-dependent FAD-linked oxidoreductase family.</text>
</comment>
<dbReference type="InterPro" id="IPR036318">
    <property type="entry name" value="FAD-bd_PCMH-like_sf"/>
</dbReference>
<dbReference type="PANTHER" id="PTHR42973:SF7">
    <property type="entry name" value="FAD-BINDING PCMH-TYPE DOMAIN-CONTAINING PROTEIN"/>
    <property type="match status" value="1"/>
</dbReference>
<reference evidence="6" key="1">
    <citation type="journal article" date="2020" name="Stud. Mycol.">
        <title>101 Dothideomycetes genomes: a test case for predicting lifestyles and emergence of pathogens.</title>
        <authorList>
            <person name="Haridas S."/>
            <person name="Albert R."/>
            <person name="Binder M."/>
            <person name="Bloem J."/>
            <person name="Labutti K."/>
            <person name="Salamov A."/>
            <person name="Andreopoulos B."/>
            <person name="Baker S."/>
            <person name="Barry K."/>
            <person name="Bills G."/>
            <person name="Bluhm B."/>
            <person name="Cannon C."/>
            <person name="Castanera R."/>
            <person name="Culley D."/>
            <person name="Daum C."/>
            <person name="Ezra D."/>
            <person name="Gonzalez J."/>
            <person name="Henrissat B."/>
            <person name="Kuo A."/>
            <person name="Liang C."/>
            <person name="Lipzen A."/>
            <person name="Lutzoni F."/>
            <person name="Magnuson J."/>
            <person name="Mondo S."/>
            <person name="Nolan M."/>
            <person name="Ohm R."/>
            <person name="Pangilinan J."/>
            <person name="Park H.-J."/>
            <person name="Ramirez L."/>
            <person name="Alfaro M."/>
            <person name="Sun H."/>
            <person name="Tritt A."/>
            <person name="Yoshinaga Y."/>
            <person name="Zwiers L.-H."/>
            <person name="Turgeon B."/>
            <person name="Goodwin S."/>
            <person name="Spatafora J."/>
            <person name="Crous P."/>
            <person name="Grigoriev I."/>
        </authorList>
    </citation>
    <scope>NUCLEOTIDE SEQUENCE</scope>
    <source>
        <strain evidence="6">CBS 122368</strain>
    </source>
</reference>
<dbReference type="SUPFAM" id="SSF56176">
    <property type="entry name" value="FAD-binding/transporter-associated domain-like"/>
    <property type="match status" value="1"/>
</dbReference>
<evidence type="ECO:0000256" key="4">
    <source>
        <dbReference type="ARBA" id="ARBA00023002"/>
    </source>
</evidence>